<name>A0ABY4PV20_9ACTN</name>
<keyword evidence="5" id="KW-1185">Reference proteome</keyword>
<organism evidence="4 5">
    <name type="scientific">Streptomyces durmitorensis</name>
    <dbReference type="NCBI Taxonomy" id="319947"/>
    <lineage>
        <taxon>Bacteria</taxon>
        <taxon>Bacillati</taxon>
        <taxon>Actinomycetota</taxon>
        <taxon>Actinomycetes</taxon>
        <taxon>Kitasatosporales</taxon>
        <taxon>Streptomycetaceae</taxon>
        <taxon>Streptomyces</taxon>
    </lineage>
</organism>
<dbReference type="InterPro" id="IPR011055">
    <property type="entry name" value="Dup_hybrid_motif"/>
</dbReference>
<dbReference type="InterPro" id="IPR050570">
    <property type="entry name" value="Cell_wall_metabolism_enzyme"/>
</dbReference>
<evidence type="ECO:0000259" key="3">
    <source>
        <dbReference type="Pfam" id="PF01551"/>
    </source>
</evidence>
<dbReference type="RefSeq" id="WP_249588253.1">
    <property type="nucleotide sequence ID" value="NZ_BAAAQL010000040.1"/>
</dbReference>
<gene>
    <name evidence="4" type="ORF">M4V62_17800</name>
</gene>
<dbReference type="CDD" id="cd12797">
    <property type="entry name" value="M23_peptidase"/>
    <property type="match status" value="1"/>
</dbReference>
<dbReference type="EMBL" id="CP097289">
    <property type="protein sequence ID" value="UQT56799.1"/>
    <property type="molecule type" value="Genomic_DNA"/>
</dbReference>
<dbReference type="SUPFAM" id="SSF51261">
    <property type="entry name" value="Duplicated hybrid motif"/>
    <property type="match status" value="1"/>
</dbReference>
<dbReference type="PANTHER" id="PTHR21666:SF289">
    <property type="entry name" value="L-ALA--D-GLU ENDOPEPTIDASE"/>
    <property type="match status" value="1"/>
</dbReference>
<dbReference type="Proteomes" id="UP000829992">
    <property type="component" value="Chromosome"/>
</dbReference>
<evidence type="ECO:0000313" key="5">
    <source>
        <dbReference type="Proteomes" id="UP000829992"/>
    </source>
</evidence>
<protein>
    <submittedName>
        <fullName evidence="4">M23 family metallopeptidase</fullName>
    </submittedName>
</protein>
<feature type="chain" id="PRO_5045739529" evidence="2">
    <location>
        <begin position="35"/>
        <end position="203"/>
    </location>
</feature>
<keyword evidence="1 2" id="KW-0732">Signal</keyword>
<reference evidence="4 5" key="1">
    <citation type="submission" date="2022-05" db="EMBL/GenBank/DDBJ databases">
        <authorList>
            <person name="Zhou X."/>
            <person name="Li K."/>
            <person name="Man Y."/>
        </authorList>
    </citation>
    <scope>NUCLEOTIDE SEQUENCE [LARGE SCALE GENOMIC DNA]</scope>
    <source>
        <strain evidence="4 5">MS405</strain>
    </source>
</reference>
<accession>A0ABY4PV20</accession>
<feature type="domain" description="M23ase beta-sheet core" evidence="3">
    <location>
        <begin position="83"/>
        <end position="164"/>
    </location>
</feature>
<feature type="signal peptide" evidence="2">
    <location>
        <begin position="1"/>
        <end position="34"/>
    </location>
</feature>
<dbReference type="InterPro" id="IPR016047">
    <property type="entry name" value="M23ase_b-sheet_dom"/>
</dbReference>
<dbReference type="PANTHER" id="PTHR21666">
    <property type="entry name" value="PEPTIDASE-RELATED"/>
    <property type="match status" value="1"/>
</dbReference>
<evidence type="ECO:0000313" key="4">
    <source>
        <dbReference type="EMBL" id="UQT56799.1"/>
    </source>
</evidence>
<dbReference type="Gene3D" id="2.70.70.10">
    <property type="entry name" value="Glucose Permease (Domain IIA)"/>
    <property type="match status" value="1"/>
</dbReference>
<sequence length="203" mass="21727">MRTTKRTTTRSAMAAIGTAGVCAALLTAPGLAQAAPHDQRDDRVSAAAKPAFQMPFPCGTKWQLNTWGHSPALDMVVKGNTGSDGKPVLASAKGTVSATYKDTGSGNTIQVSHGGGWFTAYYHLKDAPTKYVQKGDKVKASTKIGRIGTSGNSGWAHLHYEQRYLASGNFTDERHRKAVHFNGVRYTGSNKEWPSVTSRNCVA</sequence>
<evidence type="ECO:0000256" key="1">
    <source>
        <dbReference type="ARBA" id="ARBA00022729"/>
    </source>
</evidence>
<dbReference type="Pfam" id="PF01551">
    <property type="entry name" value="Peptidase_M23"/>
    <property type="match status" value="1"/>
</dbReference>
<proteinExistence type="predicted"/>
<evidence type="ECO:0000256" key="2">
    <source>
        <dbReference type="SAM" id="SignalP"/>
    </source>
</evidence>